<dbReference type="GO" id="GO:0032259">
    <property type="term" value="P:methylation"/>
    <property type="evidence" value="ECO:0007669"/>
    <property type="project" value="UniProtKB-KW"/>
</dbReference>
<dbReference type="GO" id="GO:0016126">
    <property type="term" value="P:sterol biosynthetic process"/>
    <property type="evidence" value="ECO:0007669"/>
    <property type="project" value="TreeGrafter"/>
</dbReference>
<evidence type="ECO:0000259" key="3">
    <source>
        <dbReference type="Pfam" id="PF08498"/>
    </source>
</evidence>
<organism evidence="4 5">
    <name type="scientific">Escallonia herrerae</name>
    <dbReference type="NCBI Taxonomy" id="1293975"/>
    <lineage>
        <taxon>Eukaryota</taxon>
        <taxon>Viridiplantae</taxon>
        <taxon>Streptophyta</taxon>
        <taxon>Embryophyta</taxon>
        <taxon>Tracheophyta</taxon>
        <taxon>Spermatophyta</taxon>
        <taxon>Magnoliopsida</taxon>
        <taxon>eudicotyledons</taxon>
        <taxon>Gunneridae</taxon>
        <taxon>Pentapetalae</taxon>
        <taxon>asterids</taxon>
        <taxon>campanulids</taxon>
        <taxon>Escalloniales</taxon>
        <taxon>Escalloniaceae</taxon>
        <taxon>Escallonia</taxon>
    </lineage>
</organism>
<dbReference type="PANTHER" id="PTHR44068">
    <property type="entry name" value="ZGC:194242"/>
    <property type="match status" value="1"/>
</dbReference>
<feature type="domain" description="Sterol methyltransferase C-terminal" evidence="3">
    <location>
        <begin position="175"/>
        <end position="222"/>
    </location>
</feature>
<evidence type="ECO:0000256" key="2">
    <source>
        <dbReference type="ARBA" id="ARBA00022679"/>
    </source>
</evidence>
<evidence type="ECO:0000313" key="5">
    <source>
        <dbReference type="Proteomes" id="UP001188597"/>
    </source>
</evidence>
<keyword evidence="2" id="KW-0808">Transferase</keyword>
<sequence length="325" mass="36551">MGRSPIKAITSQDFLPSKWGIIPGGVDYPFTGGLSLLLSRGWTRLKRPFEVAKVNLRKYCICLLGEPGQRFGAYEWCMTDSFDLDNQEHRKIKADIEIGNGLPDIRLTGQCLDAVKQAGFDVRNNYAFSSNLMPFIFPLSFMFCELLSVIWEKDVVVGAHVSWYAHLDKNESQSSFRLSTLGRFITENMVWVLECVGVAPKGSKRVSAFLENAAEGLLAGGKGNREKMKSSTEMMRPNKMYGNHLNMLVKYIIMSTANSTPDFPVDMCVVALWKMYQAKPNKFGSCISKSSIFSFGGRASNYKLFNVAPRNYQERTIPSRQMSGY</sequence>
<reference evidence="4" key="1">
    <citation type="submission" date="2022-12" db="EMBL/GenBank/DDBJ databases">
        <title>Draft genome assemblies for two species of Escallonia (Escalloniales).</title>
        <authorList>
            <person name="Chanderbali A."/>
            <person name="Dervinis C."/>
            <person name="Anghel I."/>
            <person name="Soltis D."/>
            <person name="Soltis P."/>
            <person name="Zapata F."/>
        </authorList>
    </citation>
    <scope>NUCLEOTIDE SEQUENCE</scope>
    <source>
        <strain evidence="4">UCBG64.0493</strain>
        <tissue evidence="4">Leaf</tissue>
    </source>
</reference>
<dbReference type="PANTHER" id="PTHR44068:SF1">
    <property type="entry name" value="HYPOTHETICAL LOC100005854"/>
    <property type="match status" value="1"/>
</dbReference>
<accession>A0AA88W2Z1</accession>
<dbReference type="Pfam" id="PF08498">
    <property type="entry name" value="Sterol_MT_C"/>
    <property type="match status" value="1"/>
</dbReference>
<gene>
    <name evidence="4" type="ORF">RJ639_046979</name>
</gene>
<protein>
    <recommendedName>
        <fullName evidence="3">Sterol methyltransferase C-terminal domain-containing protein</fullName>
    </recommendedName>
</protein>
<keyword evidence="5" id="KW-1185">Reference proteome</keyword>
<keyword evidence="1" id="KW-0489">Methyltransferase</keyword>
<dbReference type="AlphaFoldDB" id="A0AA88W2Z1"/>
<dbReference type="GO" id="GO:0005783">
    <property type="term" value="C:endoplasmic reticulum"/>
    <property type="evidence" value="ECO:0007669"/>
    <property type="project" value="TreeGrafter"/>
</dbReference>
<dbReference type="InterPro" id="IPR013705">
    <property type="entry name" value="Sterol_MeTrfase_C"/>
</dbReference>
<name>A0AA88W2Z1_9ASTE</name>
<dbReference type="EMBL" id="JAVXUP010000828">
    <property type="protein sequence ID" value="KAK3020171.1"/>
    <property type="molecule type" value="Genomic_DNA"/>
</dbReference>
<evidence type="ECO:0000313" key="4">
    <source>
        <dbReference type="EMBL" id="KAK3020171.1"/>
    </source>
</evidence>
<dbReference type="GO" id="GO:0003838">
    <property type="term" value="F:sterol 24-C-methyltransferase activity"/>
    <property type="evidence" value="ECO:0007669"/>
    <property type="project" value="TreeGrafter"/>
</dbReference>
<dbReference type="InterPro" id="IPR050447">
    <property type="entry name" value="Erg6_SMT_methyltransf"/>
</dbReference>
<proteinExistence type="predicted"/>
<comment type="caution">
    <text evidence="4">The sequence shown here is derived from an EMBL/GenBank/DDBJ whole genome shotgun (WGS) entry which is preliminary data.</text>
</comment>
<evidence type="ECO:0000256" key="1">
    <source>
        <dbReference type="ARBA" id="ARBA00022603"/>
    </source>
</evidence>
<dbReference type="Proteomes" id="UP001188597">
    <property type="component" value="Unassembled WGS sequence"/>
</dbReference>